<dbReference type="AlphaFoldDB" id="A0A4W5LMV4"/>
<dbReference type="Ensembl" id="ENSHHUT00000028157.1">
    <property type="protein sequence ID" value="ENSHHUP00000027084.1"/>
    <property type="gene ID" value="ENSHHUG00000017166.1"/>
</dbReference>
<sequence length="69" mass="7821">MYLWIIWFGGGGIMVWCCFSWFLLGPLVLVKGNLNATAYNAIIDDYVLPTLWQHTYNKNTGTVFDVCVG</sequence>
<proteinExistence type="predicted"/>
<keyword evidence="1" id="KW-0812">Transmembrane</keyword>
<keyword evidence="3" id="KW-1185">Reference proteome</keyword>
<accession>A0A4W5LMV4</accession>
<keyword evidence="1" id="KW-1133">Transmembrane helix</keyword>
<name>A0A4W5LMV4_9TELE</name>
<dbReference type="InterPro" id="IPR036397">
    <property type="entry name" value="RNaseH_sf"/>
</dbReference>
<feature type="transmembrane region" description="Helical" evidence="1">
    <location>
        <begin position="6"/>
        <end position="30"/>
    </location>
</feature>
<evidence type="ECO:0000313" key="3">
    <source>
        <dbReference type="Proteomes" id="UP000314982"/>
    </source>
</evidence>
<protein>
    <submittedName>
        <fullName evidence="2">Uncharacterized protein</fullName>
    </submittedName>
</protein>
<evidence type="ECO:0000256" key="1">
    <source>
        <dbReference type="SAM" id="Phobius"/>
    </source>
</evidence>
<evidence type="ECO:0000313" key="2">
    <source>
        <dbReference type="Ensembl" id="ENSHHUP00000027084.1"/>
    </source>
</evidence>
<keyword evidence="1" id="KW-0472">Membrane</keyword>
<dbReference type="GO" id="GO:0003676">
    <property type="term" value="F:nucleic acid binding"/>
    <property type="evidence" value="ECO:0007669"/>
    <property type="project" value="InterPro"/>
</dbReference>
<dbReference type="Gene3D" id="3.30.420.10">
    <property type="entry name" value="Ribonuclease H-like superfamily/Ribonuclease H"/>
    <property type="match status" value="1"/>
</dbReference>
<reference evidence="2" key="3">
    <citation type="submission" date="2025-09" db="UniProtKB">
        <authorList>
            <consortium name="Ensembl"/>
        </authorList>
    </citation>
    <scope>IDENTIFICATION</scope>
</reference>
<dbReference type="GeneTree" id="ENSGT01140000283340"/>
<organism evidence="2 3">
    <name type="scientific">Hucho hucho</name>
    <name type="common">huchen</name>
    <dbReference type="NCBI Taxonomy" id="62062"/>
    <lineage>
        <taxon>Eukaryota</taxon>
        <taxon>Metazoa</taxon>
        <taxon>Chordata</taxon>
        <taxon>Craniata</taxon>
        <taxon>Vertebrata</taxon>
        <taxon>Euteleostomi</taxon>
        <taxon>Actinopterygii</taxon>
        <taxon>Neopterygii</taxon>
        <taxon>Teleostei</taxon>
        <taxon>Protacanthopterygii</taxon>
        <taxon>Salmoniformes</taxon>
        <taxon>Salmonidae</taxon>
        <taxon>Salmoninae</taxon>
        <taxon>Hucho</taxon>
    </lineage>
</organism>
<reference evidence="3" key="1">
    <citation type="submission" date="2018-06" db="EMBL/GenBank/DDBJ databases">
        <title>Genome assembly of Danube salmon.</title>
        <authorList>
            <person name="Macqueen D.J."/>
            <person name="Gundappa M.K."/>
        </authorList>
    </citation>
    <scope>NUCLEOTIDE SEQUENCE [LARGE SCALE GENOMIC DNA]</scope>
</reference>
<dbReference type="Proteomes" id="UP000314982">
    <property type="component" value="Unassembled WGS sequence"/>
</dbReference>
<reference evidence="2" key="2">
    <citation type="submission" date="2025-08" db="UniProtKB">
        <authorList>
            <consortium name="Ensembl"/>
        </authorList>
    </citation>
    <scope>IDENTIFICATION</scope>
</reference>